<name>A0A6J4LT61_9BACT</name>
<evidence type="ECO:0000256" key="1">
    <source>
        <dbReference type="SAM" id="MobiDB-lite"/>
    </source>
</evidence>
<accession>A0A6J4LT61</accession>
<feature type="compositionally biased region" description="Low complexity" evidence="1">
    <location>
        <begin position="1"/>
        <end position="23"/>
    </location>
</feature>
<protein>
    <submittedName>
        <fullName evidence="2">Uncharacterized protein</fullName>
    </submittedName>
</protein>
<reference evidence="2" key="1">
    <citation type="submission" date="2020-02" db="EMBL/GenBank/DDBJ databases">
        <authorList>
            <person name="Meier V. D."/>
        </authorList>
    </citation>
    <scope>NUCLEOTIDE SEQUENCE</scope>
    <source>
        <strain evidence="2">AVDCRST_MAG11</strain>
    </source>
</reference>
<evidence type="ECO:0000313" key="2">
    <source>
        <dbReference type="EMBL" id="CAA9341726.1"/>
    </source>
</evidence>
<feature type="region of interest" description="Disordered" evidence="1">
    <location>
        <begin position="1"/>
        <end position="28"/>
    </location>
</feature>
<organism evidence="2">
    <name type="scientific">uncultured Gemmatimonadaceae bacterium</name>
    <dbReference type="NCBI Taxonomy" id="246130"/>
    <lineage>
        <taxon>Bacteria</taxon>
        <taxon>Pseudomonadati</taxon>
        <taxon>Gemmatimonadota</taxon>
        <taxon>Gemmatimonadia</taxon>
        <taxon>Gemmatimonadales</taxon>
        <taxon>Gemmatimonadaceae</taxon>
        <taxon>environmental samples</taxon>
    </lineage>
</organism>
<sequence length="65" mass="6485">MRSSACDSAARSSGNAAGAAARGCGSGRKCMRASGAEEPVTLTKVALWGPRVGAGPDERFDADDA</sequence>
<dbReference type="EMBL" id="CADCTU010000654">
    <property type="protein sequence ID" value="CAA9341726.1"/>
    <property type="molecule type" value="Genomic_DNA"/>
</dbReference>
<proteinExistence type="predicted"/>
<gene>
    <name evidence="2" type="ORF">AVDCRST_MAG11-3009</name>
</gene>
<dbReference type="AlphaFoldDB" id="A0A6J4LT61"/>